<keyword evidence="2" id="KW-1185">Reference proteome</keyword>
<dbReference type="EMBL" id="JWZT01003512">
    <property type="protein sequence ID" value="KII66564.1"/>
    <property type="molecule type" value="Genomic_DNA"/>
</dbReference>
<sequence length="162" mass="18660">MGIRRSIISLGLRGTFDICSLFKSSRTGKLEKIQRCNDGLNVLNFFFQGFNEVLRDLPKTYGDNMYTDLNEIVVRCAYESSSIVQYYSDSVNDLLNTKVIYTCCNLAIQSDMPLSQNFFAPNLQRKYHDIQYTSTGEENFKISYFLAFKISYLLALGKEKDE</sequence>
<evidence type="ECO:0000313" key="2">
    <source>
        <dbReference type="Proteomes" id="UP000031668"/>
    </source>
</evidence>
<dbReference type="AlphaFoldDB" id="A0A0C2IMB6"/>
<gene>
    <name evidence="1" type="ORF">RF11_16026</name>
</gene>
<organism evidence="1 2">
    <name type="scientific">Thelohanellus kitauei</name>
    <name type="common">Myxosporean</name>
    <dbReference type="NCBI Taxonomy" id="669202"/>
    <lineage>
        <taxon>Eukaryota</taxon>
        <taxon>Metazoa</taxon>
        <taxon>Cnidaria</taxon>
        <taxon>Myxozoa</taxon>
        <taxon>Myxosporea</taxon>
        <taxon>Bivalvulida</taxon>
        <taxon>Platysporina</taxon>
        <taxon>Myxobolidae</taxon>
        <taxon>Thelohanellus</taxon>
    </lineage>
</organism>
<proteinExistence type="predicted"/>
<accession>A0A0C2IMB6</accession>
<reference evidence="1 2" key="1">
    <citation type="journal article" date="2014" name="Genome Biol. Evol.">
        <title>The genome of the myxosporean Thelohanellus kitauei shows adaptations to nutrient acquisition within its fish host.</title>
        <authorList>
            <person name="Yang Y."/>
            <person name="Xiong J."/>
            <person name="Zhou Z."/>
            <person name="Huo F."/>
            <person name="Miao W."/>
            <person name="Ran C."/>
            <person name="Liu Y."/>
            <person name="Zhang J."/>
            <person name="Feng J."/>
            <person name="Wang M."/>
            <person name="Wang M."/>
            <person name="Wang L."/>
            <person name="Yao B."/>
        </authorList>
    </citation>
    <scope>NUCLEOTIDE SEQUENCE [LARGE SCALE GENOMIC DNA]</scope>
    <source>
        <strain evidence="1">Wuqing</strain>
    </source>
</reference>
<name>A0A0C2IMB6_THEKT</name>
<protein>
    <submittedName>
        <fullName evidence="1">Uncharacterized protein</fullName>
    </submittedName>
</protein>
<evidence type="ECO:0000313" key="1">
    <source>
        <dbReference type="EMBL" id="KII66564.1"/>
    </source>
</evidence>
<dbReference type="Proteomes" id="UP000031668">
    <property type="component" value="Unassembled WGS sequence"/>
</dbReference>
<comment type="caution">
    <text evidence="1">The sequence shown here is derived from an EMBL/GenBank/DDBJ whole genome shotgun (WGS) entry which is preliminary data.</text>
</comment>